<feature type="region of interest" description="Disordered" evidence="1">
    <location>
        <begin position="1"/>
        <end position="26"/>
    </location>
</feature>
<proteinExistence type="predicted"/>
<organism evidence="2 3">
    <name type="scientific">Dyadobacter fermentans</name>
    <dbReference type="NCBI Taxonomy" id="94254"/>
    <lineage>
        <taxon>Bacteria</taxon>
        <taxon>Pseudomonadati</taxon>
        <taxon>Bacteroidota</taxon>
        <taxon>Cytophagia</taxon>
        <taxon>Cytophagales</taxon>
        <taxon>Spirosomataceae</taxon>
        <taxon>Dyadobacter</taxon>
    </lineage>
</organism>
<evidence type="ECO:0000313" key="2">
    <source>
        <dbReference type="EMBL" id="MDR6808848.1"/>
    </source>
</evidence>
<protein>
    <submittedName>
        <fullName evidence="2">Uncharacterized protein</fullName>
    </submittedName>
</protein>
<evidence type="ECO:0000256" key="1">
    <source>
        <dbReference type="SAM" id="MobiDB-lite"/>
    </source>
</evidence>
<evidence type="ECO:0000313" key="3">
    <source>
        <dbReference type="Proteomes" id="UP001264980"/>
    </source>
</evidence>
<dbReference type="RefSeq" id="WP_309991348.1">
    <property type="nucleotide sequence ID" value="NZ_JAVDTI010000007.1"/>
</dbReference>
<gene>
    <name evidence="2" type="ORF">J2W84_005912</name>
</gene>
<reference evidence="2 3" key="1">
    <citation type="submission" date="2023-07" db="EMBL/GenBank/DDBJ databases">
        <title>Sorghum-associated microbial communities from plants grown in Nebraska, USA.</title>
        <authorList>
            <person name="Schachtman D."/>
        </authorList>
    </citation>
    <scope>NUCLEOTIDE SEQUENCE [LARGE SCALE GENOMIC DNA]</scope>
    <source>
        <strain evidence="2 3">BE57</strain>
    </source>
</reference>
<dbReference type="EMBL" id="JAVDTI010000007">
    <property type="protein sequence ID" value="MDR6808848.1"/>
    <property type="molecule type" value="Genomic_DNA"/>
</dbReference>
<keyword evidence="3" id="KW-1185">Reference proteome</keyword>
<comment type="caution">
    <text evidence="2">The sequence shown here is derived from an EMBL/GenBank/DDBJ whole genome shotgun (WGS) entry which is preliminary data.</text>
</comment>
<accession>A0ABU1R616</accession>
<sequence length="178" mass="20379">MEDDSLAGSGKKQLPSKFDEEFDKKVNPDHEQERLEILMRADSVRGQQLAIDNEGQLFTQDEIRSFVLDNVHDPSKIYDVYYKGIDKLLRGYLPKGPDFQKSRDLIYEEKNCFLTRGHRKNEKGIRGADSRMGHIEDAEIILNVVIDSVVNSRGVFEIYCAIRDLNVSRGYGLPVAEQ</sequence>
<name>A0ABU1R616_9BACT</name>
<dbReference type="Proteomes" id="UP001264980">
    <property type="component" value="Unassembled WGS sequence"/>
</dbReference>
<feature type="compositionally biased region" description="Basic and acidic residues" evidence="1">
    <location>
        <begin position="17"/>
        <end position="26"/>
    </location>
</feature>